<evidence type="ECO:0000313" key="3">
    <source>
        <dbReference type="Proteomes" id="UP000193498"/>
    </source>
</evidence>
<accession>A0A1Y1Y5E3</accession>
<dbReference type="EMBL" id="MCFE01000257">
    <property type="protein sequence ID" value="ORX92834.1"/>
    <property type="molecule type" value="Genomic_DNA"/>
</dbReference>
<sequence length="139" mass="15170">MSSPPDNMLVGLLLCVAMLSSGHFMENLNSAAKNLEGIVQQAVGSVVQSEDLKSRGKQKRIEVAHKRMFNSEPTAAQANLEKAKGALKETFGKGVHSERLQRTGMAQREHGRARHDAVKNADVLTTNLNTQLDSEFQVS</sequence>
<organism evidence="2 3">
    <name type="scientific">Basidiobolus meristosporus CBS 931.73</name>
    <dbReference type="NCBI Taxonomy" id="1314790"/>
    <lineage>
        <taxon>Eukaryota</taxon>
        <taxon>Fungi</taxon>
        <taxon>Fungi incertae sedis</taxon>
        <taxon>Zoopagomycota</taxon>
        <taxon>Entomophthoromycotina</taxon>
        <taxon>Basidiobolomycetes</taxon>
        <taxon>Basidiobolales</taxon>
        <taxon>Basidiobolaceae</taxon>
        <taxon>Basidiobolus</taxon>
    </lineage>
</organism>
<evidence type="ECO:0000313" key="2">
    <source>
        <dbReference type="EMBL" id="ORX92834.1"/>
    </source>
</evidence>
<feature type="signal peptide" evidence="1">
    <location>
        <begin position="1"/>
        <end position="22"/>
    </location>
</feature>
<gene>
    <name evidence="2" type="ORF">K493DRAFT_354014</name>
</gene>
<proteinExistence type="predicted"/>
<dbReference type="Proteomes" id="UP000193498">
    <property type="component" value="Unassembled WGS sequence"/>
</dbReference>
<reference evidence="2 3" key="1">
    <citation type="submission" date="2016-07" db="EMBL/GenBank/DDBJ databases">
        <title>Pervasive Adenine N6-methylation of Active Genes in Fungi.</title>
        <authorList>
            <consortium name="DOE Joint Genome Institute"/>
            <person name="Mondo S.J."/>
            <person name="Dannebaum R.O."/>
            <person name="Kuo R.C."/>
            <person name="Labutti K."/>
            <person name="Haridas S."/>
            <person name="Kuo A."/>
            <person name="Salamov A."/>
            <person name="Ahrendt S.R."/>
            <person name="Lipzen A."/>
            <person name="Sullivan W."/>
            <person name="Andreopoulos W.B."/>
            <person name="Clum A."/>
            <person name="Lindquist E."/>
            <person name="Daum C."/>
            <person name="Ramamoorthy G.K."/>
            <person name="Gryganskyi A."/>
            <person name="Culley D."/>
            <person name="Magnuson J.K."/>
            <person name="James T.Y."/>
            <person name="O'Malley M.A."/>
            <person name="Stajich J.E."/>
            <person name="Spatafora J.W."/>
            <person name="Visel A."/>
            <person name="Grigoriev I.V."/>
        </authorList>
    </citation>
    <scope>NUCLEOTIDE SEQUENCE [LARGE SCALE GENOMIC DNA]</scope>
    <source>
        <strain evidence="2 3">CBS 931.73</strain>
    </source>
</reference>
<keyword evidence="1" id="KW-0732">Signal</keyword>
<dbReference type="AlphaFoldDB" id="A0A1Y1Y5E3"/>
<evidence type="ECO:0000256" key="1">
    <source>
        <dbReference type="SAM" id="SignalP"/>
    </source>
</evidence>
<comment type="caution">
    <text evidence="2">The sequence shown here is derived from an EMBL/GenBank/DDBJ whole genome shotgun (WGS) entry which is preliminary data.</text>
</comment>
<keyword evidence="3" id="KW-1185">Reference proteome</keyword>
<dbReference type="InParanoid" id="A0A1Y1Y5E3"/>
<feature type="chain" id="PRO_5012237430" evidence="1">
    <location>
        <begin position="23"/>
        <end position="139"/>
    </location>
</feature>
<name>A0A1Y1Y5E3_9FUNG</name>
<protein>
    <submittedName>
        <fullName evidence="2">Uncharacterized protein</fullName>
    </submittedName>
</protein>